<evidence type="ECO:0000256" key="3">
    <source>
        <dbReference type="SAM" id="Coils"/>
    </source>
</evidence>
<evidence type="ECO:0000256" key="2">
    <source>
        <dbReference type="ARBA" id="ARBA00023242"/>
    </source>
</evidence>
<feature type="region of interest" description="Disordered" evidence="4">
    <location>
        <begin position="19"/>
        <end position="102"/>
    </location>
</feature>
<dbReference type="GO" id="GO:0005634">
    <property type="term" value="C:nucleus"/>
    <property type="evidence" value="ECO:0007669"/>
    <property type="project" value="UniProtKB-SubCell"/>
</dbReference>
<accession>A0A9P6Q8C1</accession>
<protein>
    <recommendedName>
        <fullName evidence="5">WHIM1 domain-containing protein</fullName>
    </recommendedName>
</protein>
<keyword evidence="3" id="KW-0175">Coiled coil</keyword>
<dbReference type="PANTHER" id="PTHR42107">
    <property type="entry name" value="YALI0D24453P"/>
    <property type="match status" value="1"/>
</dbReference>
<feature type="compositionally biased region" description="Acidic residues" evidence="4">
    <location>
        <begin position="377"/>
        <end position="389"/>
    </location>
</feature>
<evidence type="ECO:0000256" key="1">
    <source>
        <dbReference type="ARBA" id="ARBA00004123"/>
    </source>
</evidence>
<keyword evidence="2" id="KW-0539">Nucleus</keyword>
<evidence type="ECO:0000259" key="5">
    <source>
        <dbReference type="Pfam" id="PF15612"/>
    </source>
</evidence>
<keyword evidence="7" id="KW-1185">Reference proteome</keyword>
<comment type="subcellular location">
    <subcellularLocation>
        <location evidence="1">Nucleus</location>
    </subcellularLocation>
</comment>
<dbReference type="InterPro" id="IPR028942">
    <property type="entry name" value="WHIM1_dom"/>
</dbReference>
<dbReference type="OrthoDB" id="349045at2759"/>
<feature type="coiled-coil region" evidence="3">
    <location>
        <begin position="300"/>
        <end position="352"/>
    </location>
</feature>
<evidence type="ECO:0000313" key="7">
    <source>
        <dbReference type="Proteomes" id="UP000807716"/>
    </source>
</evidence>
<dbReference type="Proteomes" id="UP000807716">
    <property type="component" value="Unassembled WGS sequence"/>
</dbReference>
<feature type="region of interest" description="Disordered" evidence="4">
    <location>
        <begin position="373"/>
        <end position="431"/>
    </location>
</feature>
<feature type="compositionally biased region" description="Polar residues" evidence="4">
    <location>
        <begin position="32"/>
        <end position="42"/>
    </location>
</feature>
<proteinExistence type="predicted"/>
<dbReference type="Pfam" id="PF15612">
    <property type="entry name" value="WHIM1"/>
    <property type="match status" value="1"/>
</dbReference>
<feature type="region of interest" description="Disordered" evidence="4">
    <location>
        <begin position="540"/>
        <end position="570"/>
    </location>
</feature>
<feature type="domain" description="WHIM1" evidence="5">
    <location>
        <begin position="214"/>
        <end position="247"/>
    </location>
</feature>
<feature type="region of interest" description="Disordered" evidence="4">
    <location>
        <begin position="450"/>
        <end position="470"/>
    </location>
</feature>
<comment type="caution">
    <text evidence="6">The sequence shown here is derived from an EMBL/GenBank/DDBJ whole genome shotgun (WGS) entry which is preliminary data.</text>
</comment>
<dbReference type="EMBL" id="JAAAJB010000175">
    <property type="protein sequence ID" value="KAG0262864.1"/>
    <property type="molecule type" value="Genomic_DNA"/>
</dbReference>
<gene>
    <name evidence="6" type="ORF">DFQ27_002074</name>
</gene>
<reference evidence="6" key="1">
    <citation type="journal article" date="2020" name="Fungal Divers.">
        <title>Resolving the Mortierellaceae phylogeny through synthesis of multi-gene phylogenetics and phylogenomics.</title>
        <authorList>
            <person name="Vandepol N."/>
            <person name="Liber J."/>
            <person name="Desiro A."/>
            <person name="Na H."/>
            <person name="Kennedy M."/>
            <person name="Barry K."/>
            <person name="Grigoriev I.V."/>
            <person name="Miller A.N."/>
            <person name="O'Donnell K."/>
            <person name="Stajich J.E."/>
            <person name="Bonito G."/>
        </authorList>
    </citation>
    <scope>NUCLEOTIDE SEQUENCE</scope>
    <source>
        <strain evidence="6">BC1065</strain>
    </source>
</reference>
<sequence length="570" mass="63719">MAMTARMTRVSSRIAANQLVQQQQQEHHQQAIAVSSTNNSAAHSRAGSVSPRPGSWADSMDSLADDHQVNGQHYYRDGNGSHSPAGEDHGTGGGSGALDQGDKTTEIDHAAFQDHSVLSTWEFAFVYGFLLKFKQLLRQNYPLHTISEQDLEAALFATSTNDTLEQIHCNLLSNMQNRKKAVEKSSWQRALSEALDSKVRSGELEFQNPLRYYHNYYLIPPADRIQILKSLVDWVLQESLIIRQGLEGAKDDYLVQPFGTDHTKSVYWYFGEGSTKMYRESNPNKKNAKWETVASSLDDIRQLTDSLERTTSNVEKALRSRIQTEIIEPIEEKQLQERAERAEKKMVRLAKFHEMAVMRTTRTRSSNRTNVVKYNYDDDDEDDFEDGSEQEVAHVTHSRRGRGQQSQQPEPEPQPQPQEQPQEQEEPRQQEELMTGGFAMEMDVSLMPADEVSKHRAESVDEEDRQSDTSISIALERTRVGDITETDRSPKRMKIDVDPMPMPMPMPLPVPMATLLPSAPASAPAPAPAPAPARSMIPLASLLSDSTTQDTAPIVSSTTSTGTIPSGTAP</sequence>
<name>A0A9P6Q8C1_9FUNG</name>
<feature type="compositionally biased region" description="Low complexity" evidence="4">
    <location>
        <begin position="553"/>
        <end position="570"/>
    </location>
</feature>
<dbReference type="PANTHER" id="PTHR42107:SF1">
    <property type="entry name" value="WHIM1 DOMAIN-CONTAINING PROTEIN"/>
    <property type="match status" value="1"/>
</dbReference>
<evidence type="ECO:0000313" key="6">
    <source>
        <dbReference type="EMBL" id="KAG0262864.1"/>
    </source>
</evidence>
<evidence type="ECO:0000256" key="4">
    <source>
        <dbReference type="SAM" id="MobiDB-lite"/>
    </source>
</evidence>
<organism evidence="6 7">
    <name type="scientific">Actinomortierella ambigua</name>
    <dbReference type="NCBI Taxonomy" id="1343610"/>
    <lineage>
        <taxon>Eukaryota</taxon>
        <taxon>Fungi</taxon>
        <taxon>Fungi incertae sedis</taxon>
        <taxon>Mucoromycota</taxon>
        <taxon>Mortierellomycotina</taxon>
        <taxon>Mortierellomycetes</taxon>
        <taxon>Mortierellales</taxon>
        <taxon>Mortierellaceae</taxon>
        <taxon>Actinomortierella</taxon>
    </lineage>
</organism>
<dbReference type="AlphaFoldDB" id="A0A9P6Q8C1"/>